<keyword evidence="23" id="KW-1185">Reference proteome</keyword>
<feature type="compositionally biased region" description="Low complexity" evidence="17">
    <location>
        <begin position="1027"/>
        <end position="1040"/>
    </location>
</feature>
<feature type="compositionally biased region" description="Low complexity" evidence="17">
    <location>
        <begin position="1134"/>
        <end position="1145"/>
    </location>
</feature>
<keyword evidence="7" id="KW-0963">Cytoplasm</keyword>
<evidence type="ECO:0000256" key="16">
    <source>
        <dbReference type="ARBA" id="ARBA00075766"/>
    </source>
</evidence>
<comment type="subunit">
    <text evidence="5">Oligomeric complex that consists of at least the alpha, beta, beta', gamma, delta, epsilon and zeta subunits.</text>
</comment>
<gene>
    <name evidence="22" type="ORF">AYO21_05212</name>
</gene>
<dbReference type="GeneID" id="34600379"/>
<dbReference type="InterPro" id="IPR022775">
    <property type="entry name" value="AP_mu_sigma_su"/>
</dbReference>
<feature type="region of interest" description="Disordered" evidence="17">
    <location>
        <begin position="31"/>
        <end position="51"/>
    </location>
</feature>
<comment type="function">
    <text evidence="14">The coatomer is a cytosolic protein complex that binds to dilysine motifs and reversibly associates with Golgi non-clathrin-coated vesicles, which further mediate biosynthetic protein transport from the ER, via the Golgi up to the trans Golgi network. Coatomer complex is required for budding from Golgi membranes, and is essential for the retrograde Golgi-to-ER transport of dilysine-tagged proteins. The zeta subunit may be involved in regulating the coat assembly and, hence, the rate of biosynthetic protein transport due to its association-dissociation properties with the coatomer complex.</text>
</comment>
<feature type="chain" id="PRO_5008060989" description="Ribosome quality control complex subunit 2" evidence="18">
    <location>
        <begin position="21"/>
        <end position="1311"/>
    </location>
</feature>
<dbReference type="CDD" id="cd14829">
    <property type="entry name" value="Zeta-COP"/>
    <property type="match status" value="1"/>
</dbReference>
<dbReference type="InterPro" id="IPR011012">
    <property type="entry name" value="Longin-like_dom_sf"/>
</dbReference>
<dbReference type="InterPro" id="IPR008532">
    <property type="entry name" value="NFACT_RNA-bd"/>
</dbReference>
<comment type="caution">
    <text evidence="22">The sequence shown here is derived from an EMBL/GenBank/DDBJ whole genome shotgun (WGS) entry which is preliminary data.</text>
</comment>
<feature type="region of interest" description="Disordered" evidence="17">
    <location>
        <begin position="933"/>
        <end position="1159"/>
    </location>
</feature>
<evidence type="ECO:0000256" key="5">
    <source>
        <dbReference type="ARBA" id="ARBA00011775"/>
    </source>
</evidence>
<keyword evidence="6" id="KW-0813">Transport</keyword>
<dbReference type="GO" id="GO:0030663">
    <property type="term" value="C:COPI-coated vesicle membrane"/>
    <property type="evidence" value="ECO:0007669"/>
    <property type="project" value="UniProtKB-SubCell"/>
</dbReference>
<evidence type="ECO:0000256" key="4">
    <source>
        <dbReference type="ARBA" id="ARBA00008318"/>
    </source>
</evidence>
<dbReference type="FunFam" id="2.30.310.10:FF:000003">
    <property type="entry name" value="Zinc knuckle domain containing protein"/>
    <property type="match status" value="1"/>
</dbReference>
<feature type="compositionally biased region" description="Acidic residues" evidence="17">
    <location>
        <begin position="627"/>
        <end position="652"/>
    </location>
</feature>
<feature type="compositionally biased region" description="Acidic residues" evidence="17">
    <location>
        <begin position="959"/>
        <end position="974"/>
    </location>
</feature>
<keyword evidence="9" id="KW-0653">Protein transport</keyword>
<feature type="compositionally biased region" description="Basic residues" evidence="17">
    <location>
        <begin position="1300"/>
        <end position="1311"/>
    </location>
</feature>
<feature type="compositionally biased region" description="Gly residues" evidence="17">
    <location>
        <begin position="1278"/>
        <end position="1299"/>
    </location>
</feature>
<feature type="compositionally biased region" description="Polar residues" evidence="17">
    <location>
        <begin position="978"/>
        <end position="988"/>
    </location>
</feature>
<evidence type="ECO:0000313" key="23">
    <source>
        <dbReference type="Proteomes" id="UP000077002"/>
    </source>
</evidence>
<feature type="region of interest" description="Disordered" evidence="17">
    <location>
        <begin position="627"/>
        <end position="660"/>
    </location>
</feature>
<keyword evidence="18" id="KW-0732">Signal</keyword>
<dbReference type="GO" id="GO:0015031">
    <property type="term" value="P:protein transport"/>
    <property type="evidence" value="ECO:0007669"/>
    <property type="project" value="UniProtKB-KW"/>
</dbReference>
<name>A0A177F9Y7_9EURO</name>
<evidence type="ECO:0000256" key="3">
    <source>
        <dbReference type="ARBA" id="ARBA00006972"/>
    </source>
</evidence>
<protein>
    <recommendedName>
        <fullName evidence="15">Ribosome quality control complex subunit 2</fullName>
    </recommendedName>
    <alternativeName>
        <fullName evidence="16">Zeta-coat protein</fullName>
    </alternativeName>
</protein>
<feature type="domain" description="NFACT RNA-binding" evidence="20">
    <location>
        <begin position="738"/>
        <end position="851"/>
    </location>
</feature>
<evidence type="ECO:0000256" key="14">
    <source>
        <dbReference type="ARBA" id="ARBA00045555"/>
    </source>
</evidence>
<keyword evidence="13" id="KW-0968">Cytoplasmic vesicle</keyword>
<feature type="compositionally biased region" description="Basic and acidic residues" evidence="17">
    <location>
        <begin position="989"/>
        <end position="1002"/>
    </location>
</feature>
<dbReference type="Pfam" id="PF05670">
    <property type="entry name" value="NFACT-R_1"/>
    <property type="match status" value="1"/>
</dbReference>
<evidence type="ECO:0000256" key="1">
    <source>
        <dbReference type="ARBA" id="ARBA00004255"/>
    </source>
</evidence>
<proteinExistence type="inferred from homology"/>
<keyword evidence="11" id="KW-0175">Coiled coil</keyword>
<feature type="compositionally biased region" description="Acidic residues" evidence="17">
    <location>
        <begin position="1003"/>
        <end position="1025"/>
    </location>
</feature>
<evidence type="ECO:0000256" key="17">
    <source>
        <dbReference type="SAM" id="MobiDB-lite"/>
    </source>
</evidence>
<organism evidence="22 23">
    <name type="scientific">Fonsecaea monophora</name>
    <dbReference type="NCBI Taxonomy" id="254056"/>
    <lineage>
        <taxon>Eukaryota</taxon>
        <taxon>Fungi</taxon>
        <taxon>Dikarya</taxon>
        <taxon>Ascomycota</taxon>
        <taxon>Pezizomycotina</taxon>
        <taxon>Eurotiomycetes</taxon>
        <taxon>Chaetothyriomycetidae</taxon>
        <taxon>Chaetothyriales</taxon>
        <taxon>Herpotrichiellaceae</taxon>
        <taxon>Fonsecaea</taxon>
    </lineage>
</organism>
<dbReference type="RefSeq" id="XP_022512463.1">
    <property type="nucleotide sequence ID" value="XM_022655182.1"/>
</dbReference>
<dbReference type="GO" id="GO:0000139">
    <property type="term" value="C:Golgi membrane"/>
    <property type="evidence" value="ECO:0007669"/>
    <property type="project" value="UniProtKB-SubCell"/>
</dbReference>
<evidence type="ECO:0000259" key="20">
    <source>
        <dbReference type="Pfam" id="PF05670"/>
    </source>
</evidence>
<dbReference type="Pfam" id="PF01217">
    <property type="entry name" value="Clat_adaptor_s"/>
    <property type="match status" value="1"/>
</dbReference>
<sequence>MAPSMSLHSVVAILILSTDSSPDSSRLFAKYYNPPHASAQPQHPPQSQPYPHLKEQKAFEKGLLEKTSKQTSDVILYDNKVVVFKMESDVMLYVVGGPEENEILLYNVVLALRDTLSILLKNSTDKRTIMENYDLVTLAIDEIVDDGIVLETDPVMVASRVSKAPAQDAPNMKNIDLSEQGIQNLWEFGKKQGMEFVIANELSTSLTGLRLSNVYDLSSRIFLFKFAKPGKREQLLLDNGFRCHLTSFSRTAATQPSAFVSRLRHYLKSKRVTGVAQIGTDRVIQITFSDGLYRLFLEFFAAGNIIVTDADLNVLALQRQVNEGDADVDIKLGGKYTLEPKQNFHGVPPITEERVREVLQKAVERAKAAKEVGGKKAKRAKGIDDLVKALSIGFPEFPQHLIEHAFREASVNATLKAEDVLGDQESLRSVISALEVADQVFKSLGSGQSKGYIIAKQKTPSSGETESSSAQKPARESIVYDDFHPFQPSQFQNKPGVHILEFDGFNRTVDEFYSSIESQKLESRLTEREEIAKRKLQVAKDEHEKRLAGLQQVQELHVRKAQAIEANPHRVEEACAAVNGLVAQGMDWVDIGKLIENEQKRGNVVAQMVKLPLKLEENTVTLLLDEPTFDEGYESDEEDETDEEVASDEEVEETRGKAAPTTDKRLAIDIDLALSPWANARQYYDQKKSAAVKEKKTVEASVKALKSAEQKIDADLKKGLKQEKAVLRPARKQFWFEKFLYFISSDGYLVIGGKDAQQNELLYRRYLKKGDVYVHADLQGASSVIVKNNPRMPDAPIPPSTLSQAGTLTICTSSAWDSKAVMGAWWVNADQVSKTAPNGEYLATGGFVIRGHKNLLPPSQLILGFGVLWLISEQSRVNHGKHRVERTESLFPGEAEALANAMSGVSIEEQYTSDDTGPDRSQVIPDVEDAAHAAVDEEEEDDRGVALDEDREQSRHVEGDDDNRDSTDGSEAEEERSNPLQVNAAQSHPDTKGSSLEERAIGIEDETEEPPADEASEGEESEDTPATEPSTRTSTPGPSSQATAKSKPAQLARGKRSKLKRAQKKYADQDEEDRALAMQLLGSNRAQERKEAVEAEKAAREAKALADKERRRAQHAKAAEKERLRRERLEKAAADANGRGAAAGLLDDHDDELSKEQVEQERRELLDIDRLVPMPEPGDELVAAIPVVAPWTALTRQKYKIKLQPGNVKKGKVVREILGFWTSLATKGPKVVDEQNREKDKVWRREMDLLKEWRVEEIVGALPVKGCRIVQSGGMGGALGGGSGGGGGGGGKGGGGGGKGKGRGGGGKKGR</sequence>
<keyword evidence="12" id="KW-0472">Membrane</keyword>
<feature type="signal peptide" evidence="18">
    <location>
        <begin position="1"/>
        <end position="20"/>
    </location>
</feature>
<dbReference type="GO" id="GO:0000049">
    <property type="term" value="F:tRNA binding"/>
    <property type="evidence" value="ECO:0007669"/>
    <property type="project" value="TreeGrafter"/>
</dbReference>
<feature type="region of interest" description="Disordered" evidence="17">
    <location>
        <begin position="1278"/>
        <end position="1311"/>
    </location>
</feature>
<dbReference type="FunFam" id="3.30.450.60:FF:000013">
    <property type="entry name" value="Coatomer subunit zeta"/>
    <property type="match status" value="1"/>
</dbReference>
<evidence type="ECO:0000313" key="22">
    <source>
        <dbReference type="EMBL" id="OAG40511.1"/>
    </source>
</evidence>
<feature type="compositionally biased region" description="Basic and acidic residues" evidence="17">
    <location>
        <begin position="1117"/>
        <end position="1133"/>
    </location>
</feature>
<dbReference type="InterPro" id="IPR021846">
    <property type="entry name" value="NFACT-C"/>
</dbReference>
<evidence type="ECO:0000256" key="6">
    <source>
        <dbReference type="ARBA" id="ARBA00022448"/>
    </source>
</evidence>
<evidence type="ECO:0000259" key="21">
    <source>
        <dbReference type="Pfam" id="PF11923"/>
    </source>
</evidence>
<evidence type="ECO:0000256" key="11">
    <source>
        <dbReference type="ARBA" id="ARBA00023054"/>
    </source>
</evidence>
<dbReference type="PANTHER" id="PTHR15239:SF6">
    <property type="entry name" value="RIBOSOME QUALITY CONTROL COMPLEX SUBUNIT NEMF"/>
    <property type="match status" value="1"/>
</dbReference>
<dbReference type="GO" id="GO:1990112">
    <property type="term" value="C:RQC complex"/>
    <property type="evidence" value="ECO:0007669"/>
    <property type="project" value="TreeGrafter"/>
</dbReference>
<feature type="compositionally biased region" description="Basic residues" evidence="17">
    <location>
        <begin position="1053"/>
        <end position="1064"/>
    </location>
</feature>
<feature type="compositionally biased region" description="Basic and acidic residues" evidence="17">
    <location>
        <begin position="943"/>
        <end position="958"/>
    </location>
</feature>
<dbReference type="Gene3D" id="3.30.450.60">
    <property type="match status" value="1"/>
</dbReference>
<evidence type="ECO:0000259" key="19">
    <source>
        <dbReference type="Pfam" id="PF01217"/>
    </source>
</evidence>
<reference evidence="22 23" key="1">
    <citation type="submission" date="2016-03" db="EMBL/GenBank/DDBJ databases">
        <title>Draft genome sequence of the Fonsecaea monophora CBS 269.37.</title>
        <authorList>
            <person name="Bombassaro A."/>
            <person name="Vinicius W.A."/>
            <person name="De Hoog S."/>
            <person name="Sun J."/>
            <person name="Souza E.M."/>
            <person name="Raittz R.T."/>
            <person name="Costa F."/>
            <person name="Leao A.C."/>
            <person name="Tadra-Sfeir M.Z."/>
            <person name="Baura V."/>
            <person name="Balsanelli E."/>
            <person name="Pedrosa F.O."/>
            <person name="Moreno L.F."/>
            <person name="Steffens M.B."/>
            <person name="Xi L."/>
            <person name="Bocca A.L."/>
            <person name="Felipe M.S."/>
            <person name="Teixeira M."/>
            <person name="Telles Filho F.Q."/>
            <person name="Azevedo C.M."/>
            <person name="Gomes R."/>
            <person name="Vicente V.A."/>
        </authorList>
    </citation>
    <scope>NUCLEOTIDE SEQUENCE [LARGE SCALE GENOMIC DNA]</scope>
    <source>
        <strain evidence="22 23">CBS 269.37</strain>
    </source>
</reference>
<feature type="compositionally biased region" description="Basic and acidic residues" evidence="17">
    <location>
        <begin position="1086"/>
        <end position="1110"/>
    </location>
</feature>
<evidence type="ECO:0000256" key="2">
    <source>
        <dbReference type="ARBA" id="ARBA00004347"/>
    </source>
</evidence>
<feature type="domain" description="NFACT protein C-terminal" evidence="21">
    <location>
        <begin position="1163"/>
        <end position="1270"/>
    </location>
</feature>
<comment type="similarity">
    <text evidence="4">Belongs to the NEMF family.</text>
</comment>
<evidence type="ECO:0000256" key="18">
    <source>
        <dbReference type="SAM" id="SignalP"/>
    </source>
</evidence>
<feature type="domain" description="AP complex mu/sigma subunit" evidence="19">
    <location>
        <begin position="50"/>
        <end position="163"/>
    </location>
</feature>
<comment type="similarity">
    <text evidence="3">Belongs to the adaptor complexes small subunit family.</text>
</comment>
<evidence type="ECO:0000256" key="15">
    <source>
        <dbReference type="ARBA" id="ARBA00070414"/>
    </source>
</evidence>
<dbReference type="Pfam" id="PF05833">
    <property type="entry name" value="NFACT_N"/>
    <property type="match status" value="1"/>
</dbReference>
<dbReference type="EMBL" id="LVKK01000032">
    <property type="protein sequence ID" value="OAG40511.1"/>
    <property type="molecule type" value="Genomic_DNA"/>
</dbReference>
<accession>A0A177F9Y7</accession>
<evidence type="ECO:0000256" key="13">
    <source>
        <dbReference type="ARBA" id="ARBA00023329"/>
    </source>
</evidence>
<keyword evidence="8" id="KW-0931">ER-Golgi transport</keyword>
<dbReference type="PANTHER" id="PTHR15239">
    <property type="entry name" value="NUCLEAR EXPORT MEDIATOR FACTOR NEMF"/>
    <property type="match status" value="1"/>
</dbReference>
<evidence type="ECO:0000256" key="7">
    <source>
        <dbReference type="ARBA" id="ARBA00022490"/>
    </source>
</evidence>
<dbReference type="OrthoDB" id="207084at2759"/>
<evidence type="ECO:0000256" key="9">
    <source>
        <dbReference type="ARBA" id="ARBA00022927"/>
    </source>
</evidence>
<keyword evidence="10" id="KW-0333">Golgi apparatus</keyword>
<comment type="subcellular location">
    <subcellularLocation>
        <location evidence="2">Cytoplasmic vesicle</location>
        <location evidence="2">COPI-coated vesicle membrane</location>
        <topology evidence="2">Peripheral membrane protein</topology>
        <orientation evidence="2">Cytoplasmic side</orientation>
    </subcellularLocation>
    <subcellularLocation>
        <location evidence="1">Golgi apparatus membrane</location>
        <topology evidence="1">Peripheral membrane protein</topology>
        <orientation evidence="1">Cytoplasmic side</orientation>
    </subcellularLocation>
</comment>
<dbReference type="Gene3D" id="2.30.310.10">
    <property type="entry name" value="ibrinogen binding protein from staphylococcus aureus domain"/>
    <property type="match status" value="1"/>
</dbReference>
<evidence type="ECO:0000256" key="12">
    <source>
        <dbReference type="ARBA" id="ARBA00023136"/>
    </source>
</evidence>
<dbReference type="InterPro" id="IPR051608">
    <property type="entry name" value="RQC_Subunit_NEMF"/>
</dbReference>
<dbReference type="Pfam" id="PF11923">
    <property type="entry name" value="NFACT-C"/>
    <property type="match status" value="1"/>
</dbReference>
<dbReference type="GO" id="GO:1990116">
    <property type="term" value="P:ribosome-associated ubiquitin-dependent protein catabolic process"/>
    <property type="evidence" value="ECO:0007669"/>
    <property type="project" value="TreeGrafter"/>
</dbReference>
<dbReference type="GO" id="GO:0072344">
    <property type="term" value="P:rescue of stalled ribosome"/>
    <property type="evidence" value="ECO:0007669"/>
    <property type="project" value="TreeGrafter"/>
</dbReference>
<dbReference type="Proteomes" id="UP000077002">
    <property type="component" value="Unassembled WGS sequence"/>
</dbReference>
<dbReference type="GO" id="GO:0016192">
    <property type="term" value="P:vesicle-mediated transport"/>
    <property type="evidence" value="ECO:0007669"/>
    <property type="project" value="UniProtKB-KW"/>
</dbReference>
<dbReference type="GO" id="GO:0043023">
    <property type="term" value="F:ribosomal large subunit binding"/>
    <property type="evidence" value="ECO:0007669"/>
    <property type="project" value="TreeGrafter"/>
</dbReference>
<evidence type="ECO:0000256" key="10">
    <source>
        <dbReference type="ARBA" id="ARBA00023034"/>
    </source>
</evidence>
<dbReference type="SUPFAM" id="SSF64356">
    <property type="entry name" value="SNARE-like"/>
    <property type="match status" value="1"/>
</dbReference>
<evidence type="ECO:0000256" key="8">
    <source>
        <dbReference type="ARBA" id="ARBA00022892"/>
    </source>
</evidence>